<comment type="similarity">
    <text evidence="1 7">Belongs to the CcmH/CycL/Ccl2/NrfF family.</text>
</comment>
<keyword evidence="4 7" id="KW-0732">Signal</keyword>
<gene>
    <name evidence="9" type="ORF">EV696_101159</name>
</gene>
<evidence type="ECO:0000256" key="2">
    <source>
        <dbReference type="ARBA" id="ARBA00022617"/>
    </source>
</evidence>
<evidence type="ECO:0000313" key="9">
    <source>
        <dbReference type="EMBL" id="TDQ51189.1"/>
    </source>
</evidence>
<evidence type="ECO:0000256" key="7">
    <source>
        <dbReference type="RuleBase" id="RU364112"/>
    </source>
</evidence>
<dbReference type="Proteomes" id="UP000295375">
    <property type="component" value="Unassembled WGS sequence"/>
</dbReference>
<dbReference type="GO" id="GO:0046872">
    <property type="term" value="F:metal ion binding"/>
    <property type="evidence" value="ECO:0007669"/>
    <property type="project" value="UniProtKB-KW"/>
</dbReference>
<keyword evidence="7" id="KW-1133">Transmembrane helix</keyword>
<reference evidence="9 10" key="1">
    <citation type="submission" date="2019-03" db="EMBL/GenBank/DDBJ databases">
        <title>Genomic Encyclopedia of Type Strains, Phase IV (KMG-IV): sequencing the most valuable type-strain genomes for metagenomic binning, comparative biology and taxonomic classification.</title>
        <authorList>
            <person name="Goeker M."/>
        </authorList>
    </citation>
    <scope>NUCLEOTIDE SEQUENCE [LARGE SCALE GENOMIC DNA]</scope>
    <source>
        <strain evidence="9 10">DSM 103792</strain>
    </source>
</reference>
<dbReference type="GO" id="GO:0017004">
    <property type="term" value="P:cytochrome complex assembly"/>
    <property type="evidence" value="ECO:0007669"/>
    <property type="project" value="UniProtKB-KW"/>
</dbReference>
<feature type="signal peptide" evidence="7">
    <location>
        <begin position="1"/>
        <end position="20"/>
    </location>
</feature>
<dbReference type="AlphaFoldDB" id="A0A4R6UYN8"/>
<organism evidence="9 10">
    <name type="scientific">Permianibacter aggregans</name>
    <dbReference type="NCBI Taxonomy" id="1510150"/>
    <lineage>
        <taxon>Bacteria</taxon>
        <taxon>Pseudomonadati</taxon>
        <taxon>Pseudomonadota</taxon>
        <taxon>Gammaproteobacteria</taxon>
        <taxon>Pseudomonadales</taxon>
        <taxon>Pseudomonadaceae</taxon>
        <taxon>Permianibacter</taxon>
    </lineage>
</organism>
<evidence type="ECO:0000259" key="8">
    <source>
        <dbReference type="Pfam" id="PF03918"/>
    </source>
</evidence>
<proteinExistence type="inferred from homology"/>
<keyword evidence="2 7" id="KW-0349">Heme</keyword>
<comment type="caution">
    <text evidence="9">The sequence shown here is derived from an EMBL/GenBank/DDBJ whole genome shotgun (WGS) entry which is preliminary data.</text>
</comment>
<dbReference type="EMBL" id="SNYM01000001">
    <property type="protein sequence ID" value="TDQ51189.1"/>
    <property type="molecule type" value="Genomic_DNA"/>
</dbReference>
<dbReference type="FunFam" id="1.10.8.640:FF:000001">
    <property type="entry name" value="Cytochrome c-type biogenesis protein"/>
    <property type="match status" value="1"/>
</dbReference>
<keyword evidence="3 7" id="KW-0479">Metal-binding</keyword>
<dbReference type="InterPro" id="IPR038297">
    <property type="entry name" value="CcmH/CycL/NrfF/Ccl2_sf"/>
</dbReference>
<dbReference type="Pfam" id="PF03918">
    <property type="entry name" value="CcmH"/>
    <property type="match status" value="1"/>
</dbReference>
<feature type="transmembrane region" description="Helical" evidence="7">
    <location>
        <begin position="104"/>
        <end position="122"/>
    </location>
</feature>
<dbReference type="PANTHER" id="PTHR47870">
    <property type="entry name" value="CYTOCHROME C-TYPE BIOGENESIS PROTEIN CCMH"/>
    <property type="match status" value="1"/>
</dbReference>
<dbReference type="RefSeq" id="WP_133587041.1">
    <property type="nucleotide sequence ID" value="NZ_CP037953.1"/>
</dbReference>
<evidence type="ECO:0000256" key="5">
    <source>
        <dbReference type="ARBA" id="ARBA00022748"/>
    </source>
</evidence>
<evidence type="ECO:0000256" key="6">
    <source>
        <dbReference type="ARBA" id="ARBA00023004"/>
    </source>
</evidence>
<dbReference type="InterPro" id="IPR005616">
    <property type="entry name" value="CcmH/CycL/Ccl2/NrfF_N"/>
</dbReference>
<dbReference type="OrthoDB" id="9804975at2"/>
<accession>A0A4R6UYN8</accession>
<dbReference type="CDD" id="cd16378">
    <property type="entry name" value="CcmH_N"/>
    <property type="match status" value="1"/>
</dbReference>
<evidence type="ECO:0000256" key="4">
    <source>
        <dbReference type="ARBA" id="ARBA00022729"/>
    </source>
</evidence>
<dbReference type="Gene3D" id="1.10.8.640">
    <property type="entry name" value="Cytochrome C biogenesis protein"/>
    <property type="match status" value="1"/>
</dbReference>
<comment type="function">
    <text evidence="7">Possible subunit of a heme lyase.</text>
</comment>
<dbReference type="PANTHER" id="PTHR47870:SF1">
    <property type="entry name" value="CYTOCHROME C-TYPE BIOGENESIS PROTEIN CCMH"/>
    <property type="match status" value="1"/>
</dbReference>
<evidence type="ECO:0000256" key="1">
    <source>
        <dbReference type="ARBA" id="ARBA00010342"/>
    </source>
</evidence>
<evidence type="ECO:0000313" key="10">
    <source>
        <dbReference type="Proteomes" id="UP000295375"/>
    </source>
</evidence>
<evidence type="ECO:0000256" key="3">
    <source>
        <dbReference type="ARBA" id="ARBA00022723"/>
    </source>
</evidence>
<feature type="chain" id="PRO_5021039091" description="Cytochrome c-type biogenesis protein" evidence="7">
    <location>
        <begin position="21"/>
        <end position="156"/>
    </location>
</feature>
<keyword evidence="7" id="KW-0812">Transmembrane</keyword>
<dbReference type="GO" id="GO:0005886">
    <property type="term" value="C:plasma membrane"/>
    <property type="evidence" value="ECO:0007669"/>
    <property type="project" value="TreeGrafter"/>
</dbReference>
<dbReference type="InterPro" id="IPR051263">
    <property type="entry name" value="C-type_cytochrome_biogenesis"/>
</dbReference>
<keyword evidence="7" id="KW-0472">Membrane</keyword>
<protein>
    <recommendedName>
        <fullName evidence="7">Cytochrome c-type biogenesis protein</fullName>
    </recommendedName>
</protein>
<keyword evidence="5" id="KW-0201">Cytochrome c-type biogenesis</keyword>
<name>A0A4R6UYN8_9GAMM</name>
<sequence length="156" mass="17913">MILRWFLMLALLLGGGSALADIDVYPFEDPKQEERFRRLIEEFRCPKCQNQTLSDSNAPLAKDLRELIYEQIQAGKTDAEIAAFLQQRYGDFVLYNPPLKANTALLWFGPFIALLLVLVFLIRRKMARAKESPSVLTPEEQARLQTLLNEQNKDKA</sequence>
<keyword evidence="10" id="KW-1185">Reference proteome</keyword>
<feature type="domain" description="CcmH/CycL/Ccl2/NrfF N-terminal" evidence="8">
    <location>
        <begin position="9"/>
        <end position="148"/>
    </location>
</feature>
<keyword evidence="6 7" id="KW-0408">Iron</keyword>